<proteinExistence type="inferred from homology"/>
<dbReference type="InterPro" id="IPR003593">
    <property type="entry name" value="AAA+_ATPase"/>
</dbReference>
<dbReference type="PROSITE" id="PS00211">
    <property type="entry name" value="ABC_TRANSPORTER_1"/>
    <property type="match status" value="1"/>
</dbReference>
<dbReference type="AlphaFoldDB" id="A0A1I3QAG9"/>
<dbReference type="Proteomes" id="UP000242763">
    <property type="component" value="Unassembled WGS sequence"/>
</dbReference>
<dbReference type="Gene3D" id="3.40.50.300">
    <property type="entry name" value="P-loop containing nucleotide triphosphate hydrolases"/>
    <property type="match status" value="1"/>
</dbReference>
<dbReference type="InterPro" id="IPR032823">
    <property type="entry name" value="BCA_ABC_TP_C"/>
</dbReference>
<evidence type="ECO:0000256" key="2">
    <source>
        <dbReference type="ARBA" id="ARBA00022448"/>
    </source>
</evidence>
<organism evidence="6 7">
    <name type="scientific">Aquamicrobium aerolatum DSM 21857</name>
    <dbReference type="NCBI Taxonomy" id="1121003"/>
    <lineage>
        <taxon>Bacteria</taxon>
        <taxon>Pseudomonadati</taxon>
        <taxon>Pseudomonadota</taxon>
        <taxon>Alphaproteobacteria</taxon>
        <taxon>Hyphomicrobiales</taxon>
        <taxon>Phyllobacteriaceae</taxon>
        <taxon>Aerobium</taxon>
    </lineage>
</organism>
<comment type="similarity">
    <text evidence="1">Belongs to the ABC transporter superfamily.</text>
</comment>
<evidence type="ECO:0000256" key="3">
    <source>
        <dbReference type="ARBA" id="ARBA00022741"/>
    </source>
</evidence>
<dbReference type="GO" id="GO:0016887">
    <property type="term" value="F:ATP hydrolysis activity"/>
    <property type="evidence" value="ECO:0007669"/>
    <property type="project" value="InterPro"/>
</dbReference>
<feature type="domain" description="ABC transporter" evidence="5">
    <location>
        <begin position="58"/>
        <end position="306"/>
    </location>
</feature>
<dbReference type="FunFam" id="3.40.50.300:FF:001984">
    <property type="entry name" value="Branched-chain amino acid ABC transporter, ATP-binding protein"/>
    <property type="match status" value="1"/>
</dbReference>
<protein>
    <submittedName>
        <fullName evidence="6">Branched-chain amino acid transport system ATP-binding protein</fullName>
    </submittedName>
</protein>
<dbReference type="InterPro" id="IPR051120">
    <property type="entry name" value="ABC_AA/LPS_Transport"/>
</dbReference>
<dbReference type="SMART" id="SM00382">
    <property type="entry name" value="AAA"/>
    <property type="match status" value="1"/>
</dbReference>
<reference evidence="7" key="1">
    <citation type="submission" date="2016-10" db="EMBL/GenBank/DDBJ databases">
        <authorList>
            <person name="Varghese N."/>
            <person name="Submissions S."/>
        </authorList>
    </citation>
    <scope>NUCLEOTIDE SEQUENCE [LARGE SCALE GENOMIC DNA]</scope>
    <source>
        <strain evidence="7">DSM 21857</strain>
    </source>
</reference>
<evidence type="ECO:0000313" key="6">
    <source>
        <dbReference type="EMBL" id="SFJ30685.1"/>
    </source>
</evidence>
<keyword evidence="2" id="KW-0813">Transport</keyword>
<dbReference type="PANTHER" id="PTHR45772">
    <property type="entry name" value="CONSERVED COMPONENT OF ABC TRANSPORTER FOR NATURAL AMINO ACIDS-RELATED"/>
    <property type="match status" value="1"/>
</dbReference>
<dbReference type="Pfam" id="PF00005">
    <property type="entry name" value="ABC_tran"/>
    <property type="match status" value="1"/>
</dbReference>
<dbReference type="InterPro" id="IPR027417">
    <property type="entry name" value="P-loop_NTPase"/>
</dbReference>
<evidence type="ECO:0000256" key="4">
    <source>
        <dbReference type="ARBA" id="ARBA00022840"/>
    </source>
</evidence>
<evidence type="ECO:0000259" key="5">
    <source>
        <dbReference type="PROSITE" id="PS50893"/>
    </source>
</evidence>
<dbReference type="GO" id="GO:0005886">
    <property type="term" value="C:plasma membrane"/>
    <property type="evidence" value="ECO:0007669"/>
    <property type="project" value="TreeGrafter"/>
</dbReference>
<evidence type="ECO:0000256" key="1">
    <source>
        <dbReference type="ARBA" id="ARBA00005417"/>
    </source>
</evidence>
<dbReference type="EMBL" id="FORF01000014">
    <property type="protein sequence ID" value="SFJ30685.1"/>
    <property type="molecule type" value="Genomic_DNA"/>
</dbReference>
<keyword evidence="4 6" id="KW-0067">ATP-binding</keyword>
<dbReference type="Pfam" id="PF12399">
    <property type="entry name" value="BCA_ABC_TP_C"/>
    <property type="match status" value="1"/>
</dbReference>
<keyword evidence="3" id="KW-0547">Nucleotide-binding</keyword>
<name>A0A1I3QAG9_9HYPH</name>
<keyword evidence="7" id="KW-1185">Reference proteome</keyword>
<accession>A0A1I3QAG9</accession>
<dbReference type="GO" id="GO:0005524">
    <property type="term" value="F:ATP binding"/>
    <property type="evidence" value="ECO:0007669"/>
    <property type="project" value="UniProtKB-KW"/>
</dbReference>
<dbReference type="PANTHER" id="PTHR45772:SF9">
    <property type="entry name" value="CONSERVED COMPONENT OF ABC TRANSPORTER FOR NATURAL AMINO ACIDS"/>
    <property type="match status" value="1"/>
</dbReference>
<sequence length="321" mass="35517">MDLTDFLGSGSGFSLENAEKWRENARWDAFPYCFKLEDSASSHDNNNEPKRLKGTRMIRVDDLHMHFGGLKAVDGASIEIAKGSITGLIGPNGAGKTTLFNVIAGHYKPSSGKVWLGDENITGLSPHQLFHKGLLRTFQIAHEFSTLTVRENLMMVPDNQPGERLVDVWIRPSKVRDREEEVRAKADEVIEFLEISHVADELAGNLSGGQKKLLELGRTMMVDAKIVFLDEVGAGVNRTLLNTLGDAILRLNRERGYTFCMIEHDMDFIGRLCDPVIVMAEGKVLAKGTANEVKANEQVIEAYLGRGLKNKPARKARGGTQ</sequence>
<dbReference type="SUPFAM" id="SSF52540">
    <property type="entry name" value="P-loop containing nucleoside triphosphate hydrolases"/>
    <property type="match status" value="1"/>
</dbReference>
<dbReference type="InterPro" id="IPR017871">
    <property type="entry name" value="ABC_transporter-like_CS"/>
</dbReference>
<dbReference type="CDD" id="cd03219">
    <property type="entry name" value="ABC_Mj1267_LivG_branched"/>
    <property type="match status" value="1"/>
</dbReference>
<dbReference type="STRING" id="1121003.SAMN03080618_02601"/>
<evidence type="ECO:0000313" key="7">
    <source>
        <dbReference type="Proteomes" id="UP000242763"/>
    </source>
</evidence>
<dbReference type="PROSITE" id="PS50893">
    <property type="entry name" value="ABC_TRANSPORTER_2"/>
    <property type="match status" value="1"/>
</dbReference>
<dbReference type="InterPro" id="IPR003439">
    <property type="entry name" value="ABC_transporter-like_ATP-bd"/>
</dbReference>
<gene>
    <name evidence="6" type="ORF">SAMN03080618_02601</name>
</gene>